<dbReference type="InterPro" id="IPR007624">
    <property type="entry name" value="RNA_pol_sigma70_r3"/>
</dbReference>
<keyword evidence="3 5" id="KW-0238">DNA-binding</keyword>
<protein>
    <recommendedName>
        <fullName evidence="5">RNA polymerase sigma factor</fullName>
    </recommendedName>
</protein>
<dbReference type="PANTHER" id="PTHR30385">
    <property type="entry name" value="SIGMA FACTOR F FLAGELLAR"/>
    <property type="match status" value="1"/>
</dbReference>
<dbReference type="NCBIfam" id="NF004935">
    <property type="entry name" value="PRK06288.1"/>
    <property type="match status" value="1"/>
</dbReference>
<dbReference type="SUPFAM" id="SSF88946">
    <property type="entry name" value="Sigma2 domain of RNA polymerase sigma factors"/>
    <property type="match status" value="1"/>
</dbReference>
<evidence type="ECO:0000256" key="3">
    <source>
        <dbReference type="ARBA" id="ARBA00023125"/>
    </source>
</evidence>
<evidence type="ECO:0000259" key="7">
    <source>
        <dbReference type="PROSITE" id="PS00716"/>
    </source>
</evidence>
<dbReference type="PRINTS" id="PR00046">
    <property type="entry name" value="SIGMA70FCT"/>
</dbReference>
<dbReference type="AlphaFoldDB" id="A0A7M2YZ26"/>
<organism evidence="8 9">
    <name type="scientific">Gaiella occulta</name>
    <dbReference type="NCBI Taxonomy" id="1002870"/>
    <lineage>
        <taxon>Bacteria</taxon>
        <taxon>Bacillati</taxon>
        <taxon>Actinomycetota</taxon>
        <taxon>Thermoleophilia</taxon>
        <taxon>Gaiellales</taxon>
        <taxon>Gaiellaceae</taxon>
        <taxon>Gaiella</taxon>
    </lineage>
</organism>
<keyword evidence="9" id="KW-1185">Reference proteome</keyword>
<name>A0A7M2YZ26_9ACTN</name>
<comment type="function">
    <text evidence="5">Sigma factors are initiation factors that promote the attachment of RNA polymerase to specific initiation sites and are then released.</text>
</comment>
<evidence type="ECO:0000256" key="5">
    <source>
        <dbReference type="RuleBase" id="RU362124"/>
    </source>
</evidence>
<accession>A0A7M2YZ26</accession>
<feature type="domain" description="RNA polymerase sigma-70" evidence="7">
    <location>
        <begin position="240"/>
        <end position="266"/>
    </location>
</feature>
<dbReference type="NCBIfam" id="TIGR02479">
    <property type="entry name" value="FliA_WhiG"/>
    <property type="match status" value="1"/>
</dbReference>
<keyword evidence="1 5" id="KW-0805">Transcription regulation</keyword>
<keyword evidence="2 5" id="KW-0731">Sigma factor</keyword>
<dbReference type="GO" id="GO:0006352">
    <property type="term" value="P:DNA-templated transcription initiation"/>
    <property type="evidence" value="ECO:0007669"/>
    <property type="project" value="InterPro"/>
</dbReference>
<dbReference type="InterPro" id="IPR012845">
    <property type="entry name" value="RNA_pol_sigma_FliA_WhiG"/>
</dbReference>
<dbReference type="GO" id="GO:0016987">
    <property type="term" value="F:sigma factor activity"/>
    <property type="evidence" value="ECO:0007669"/>
    <property type="project" value="UniProtKB-KW"/>
</dbReference>
<dbReference type="InterPro" id="IPR000943">
    <property type="entry name" value="RNA_pol_sigma70"/>
</dbReference>
<dbReference type="EMBL" id="QQZY01000002">
    <property type="protein sequence ID" value="RDI75340.1"/>
    <property type="molecule type" value="Genomic_DNA"/>
</dbReference>
<evidence type="ECO:0000313" key="8">
    <source>
        <dbReference type="EMBL" id="RDI75340.1"/>
    </source>
</evidence>
<dbReference type="InterPro" id="IPR007627">
    <property type="entry name" value="RNA_pol_sigma70_r2"/>
</dbReference>
<dbReference type="Gene3D" id="1.20.140.160">
    <property type="match status" value="1"/>
</dbReference>
<dbReference type="Pfam" id="PF04542">
    <property type="entry name" value="Sigma70_r2"/>
    <property type="match status" value="1"/>
</dbReference>
<reference evidence="9" key="2">
    <citation type="journal article" date="2019" name="MicrobiologyOpen">
        <title>High-quality draft genome sequence of Gaiella occulta isolated from a 150 meter deep mineral water borehole and comparison with the genome sequences of other deep-branching lineages of the phylum Actinobacteria.</title>
        <authorList>
            <person name="Severino R."/>
            <person name="Froufe H.J.C."/>
            <person name="Barroso C."/>
            <person name="Albuquerque L."/>
            <person name="Lobo-da-Cunha A."/>
            <person name="da Costa M.S."/>
            <person name="Egas C."/>
        </authorList>
    </citation>
    <scope>NUCLEOTIDE SEQUENCE [LARGE SCALE GENOMIC DNA]</scope>
    <source>
        <strain evidence="9">F2-233</strain>
    </source>
</reference>
<comment type="similarity">
    <text evidence="5">Belongs to the sigma-70 factor family.</text>
</comment>
<keyword evidence="4 5" id="KW-0804">Transcription</keyword>
<reference evidence="8 9" key="1">
    <citation type="submission" date="2018-07" db="EMBL/GenBank/DDBJ databases">
        <title>High-quality-draft genome sequence of Gaiella occulta.</title>
        <authorList>
            <person name="Severino R."/>
            <person name="Froufe H.J.C."/>
            <person name="Rainey F.A."/>
            <person name="Barroso C."/>
            <person name="Albuquerque L."/>
            <person name="Lobo-Da-Cunha A."/>
            <person name="Da Costa M.S."/>
            <person name="Egas C."/>
        </authorList>
    </citation>
    <scope>NUCLEOTIDE SEQUENCE [LARGE SCALE GENOMIC DNA]</scope>
    <source>
        <strain evidence="8 9">F2-233</strain>
    </source>
</reference>
<evidence type="ECO:0000256" key="2">
    <source>
        <dbReference type="ARBA" id="ARBA00023082"/>
    </source>
</evidence>
<gene>
    <name evidence="8" type="ORF">Gocc_1138</name>
</gene>
<evidence type="ECO:0000256" key="4">
    <source>
        <dbReference type="ARBA" id="ARBA00023163"/>
    </source>
</evidence>
<dbReference type="PIRSF" id="PIRSF000770">
    <property type="entry name" value="RNA_pol_sigma-SigE/K"/>
    <property type="match status" value="1"/>
</dbReference>
<dbReference type="Pfam" id="PF04539">
    <property type="entry name" value="Sigma70_r3"/>
    <property type="match status" value="1"/>
</dbReference>
<dbReference type="Pfam" id="PF04545">
    <property type="entry name" value="Sigma70_r4"/>
    <property type="match status" value="1"/>
</dbReference>
<dbReference type="Gene3D" id="1.10.1740.10">
    <property type="match status" value="1"/>
</dbReference>
<evidence type="ECO:0000259" key="6">
    <source>
        <dbReference type="PROSITE" id="PS00715"/>
    </source>
</evidence>
<dbReference type="NCBIfam" id="NF005413">
    <property type="entry name" value="PRK06986.1"/>
    <property type="match status" value="1"/>
</dbReference>
<dbReference type="PANTHER" id="PTHR30385:SF7">
    <property type="entry name" value="RNA POLYMERASE SIGMA FACTOR FLIA"/>
    <property type="match status" value="1"/>
</dbReference>
<dbReference type="InterPro" id="IPR013325">
    <property type="entry name" value="RNA_pol_sigma_r2"/>
</dbReference>
<sequence>MTAEAIEESSGRRRILYSVSVKPGGDTQALWQDFRRTRDRALRDRLILTYAPLVKFVAGRLGASLPAHVDEQDLVSYGLLGLIGAIERFDPDREIKFETYAISRIKGAIIDELRSLDWVPRSVRTRAREIERAIAELERSLHRAPSDEEIAAKVGVTVDELEESLSEISRSSMAALDELWAPSGGGDQIALIDTIQDEGAPDPESSLEQSEMREALGEAIARLPEREKLVVTLYYYEELTLREIGEVLGVTESRVSQLHTKAVLRLKARLSGGMREPAET</sequence>
<dbReference type="Proteomes" id="UP000254134">
    <property type="component" value="Unassembled WGS sequence"/>
</dbReference>
<dbReference type="NCBIfam" id="TIGR02937">
    <property type="entry name" value="sigma70-ECF"/>
    <property type="match status" value="1"/>
</dbReference>
<dbReference type="PROSITE" id="PS00716">
    <property type="entry name" value="SIGMA70_2"/>
    <property type="match status" value="1"/>
</dbReference>
<comment type="caution">
    <text evidence="8">The sequence shown here is derived from an EMBL/GenBank/DDBJ whole genome shotgun (WGS) entry which is preliminary data.</text>
</comment>
<dbReference type="SUPFAM" id="SSF88659">
    <property type="entry name" value="Sigma3 and sigma4 domains of RNA polymerase sigma factors"/>
    <property type="match status" value="2"/>
</dbReference>
<evidence type="ECO:0000256" key="1">
    <source>
        <dbReference type="ARBA" id="ARBA00023015"/>
    </source>
</evidence>
<feature type="domain" description="RNA polymerase sigma-70" evidence="6">
    <location>
        <begin position="73"/>
        <end position="86"/>
    </location>
</feature>
<evidence type="ECO:0000313" key="9">
    <source>
        <dbReference type="Proteomes" id="UP000254134"/>
    </source>
</evidence>
<dbReference type="InterPro" id="IPR014284">
    <property type="entry name" value="RNA_pol_sigma-70_dom"/>
</dbReference>
<dbReference type="InterPro" id="IPR013324">
    <property type="entry name" value="RNA_pol_sigma_r3/r4-like"/>
</dbReference>
<dbReference type="GO" id="GO:0003677">
    <property type="term" value="F:DNA binding"/>
    <property type="evidence" value="ECO:0007669"/>
    <property type="project" value="UniProtKB-KW"/>
</dbReference>
<dbReference type="InterPro" id="IPR007630">
    <property type="entry name" value="RNA_pol_sigma70_r4"/>
</dbReference>
<proteinExistence type="inferred from homology"/>
<dbReference type="PROSITE" id="PS00715">
    <property type="entry name" value="SIGMA70_1"/>
    <property type="match status" value="1"/>
</dbReference>
<dbReference type="CDD" id="cd06171">
    <property type="entry name" value="Sigma70_r4"/>
    <property type="match status" value="1"/>
</dbReference>
<dbReference type="GO" id="GO:0003899">
    <property type="term" value="F:DNA-directed RNA polymerase activity"/>
    <property type="evidence" value="ECO:0007669"/>
    <property type="project" value="InterPro"/>
</dbReference>